<organism evidence="1 2">
    <name type="scientific">Anaerosphaera aminiphila DSM 21120</name>
    <dbReference type="NCBI Taxonomy" id="1120995"/>
    <lineage>
        <taxon>Bacteria</taxon>
        <taxon>Bacillati</taxon>
        <taxon>Bacillota</taxon>
        <taxon>Tissierellia</taxon>
        <taxon>Tissierellales</taxon>
        <taxon>Peptoniphilaceae</taxon>
        <taxon>Anaerosphaera</taxon>
    </lineage>
</organism>
<name>A0A1M5Q8Y9_9FIRM</name>
<evidence type="ECO:0000313" key="1">
    <source>
        <dbReference type="EMBL" id="SHH10400.1"/>
    </source>
</evidence>
<dbReference type="EMBL" id="FQXI01000002">
    <property type="protein sequence ID" value="SHH10400.1"/>
    <property type="molecule type" value="Genomic_DNA"/>
</dbReference>
<accession>A0A1M5Q8Y9</accession>
<gene>
    <name evidence="1" type="ORF">SAMN02745245_00549</name>
</gene>
<proteinExistence type="predicted"/>
<reference evidence="1 2" key="1">
    <citation type="submission" date="2016-11" db="EMBL/GenBank/DDBJ databases">
        <authorList>
            <person name="Jaros S."/>
            <person name="Januszkiewicz K."/>
            <person name="Wedrychowicz H."/>
        </authorList>
    </citation>
    <scope>NUCLEOTIDE SEQUENCE [LARGE SCALE GENOMIC DNA]</scope>
    <source>
        <strain evidence="1 2">DSM 21120</strain>
    </source>
</reference>
<protein>
    <submittedName>
        <fullName evidence="1">Uncharacterized protein</fullName>
    </submittedName>
</protein>
<dbReference type="RefSeq" id="WP_073183523.1">
    <property type="nucleotide sequence ID" value="NZ_FQXI01000002.1"/>
</dbReference>
<keyword evidence="2" id="KW-1185">Reference proteome</keyword>
<evidence type="ECO:0000313" key="2">
    <source>
        <dbReference type="Proteomes" id="UP000184032"/>
    </source>
</evidence>
<dbReference type="OrthoDB" id="1697073at2"/>
<dbReference type="Proteomes" id="UP000184032">
    <property type="component" value="Unassembled WGS sequence"/>
</dbReference>
<dbReference type="STRING" id="1120995.SAMN02745245_00549"/>
<sequence length="171" mass="20389">MCKLTVLCDYTILDDFKYSIYENDELTLSAFVDFTAPFKDFFKNRELYQSKITVYEKESEFLQIYRHIQTPISEDLFSIFIDKNKYVLKEKRSFKVPDFYIPIPSGTLSITGKINIQYFEIFHNNIKCGTIKGSLEKNKKKYVLEYEPILKNSRELFLSCLLIIDNLYHDY</sequence>
<dbReference type="AlphaFoldDB" id="A0A1M5Q8Y9"/>